<sequence length="105" mass="12081">MQHRCEPFVSVFADKSSLHRHNKLHTGEKPYGCETSGAAFSERHIKIHTVDKPYKCDTCNITYTQSSHVRVCMILHTENKPFKCETCGASFPYIRSLQRHAKKLT</sequence>
<keyword evidence="1" id="KW-0479">Metal-binding</keyword>
<dbReference type="Gene3D" id="3.30.160.60">
    <property type="entry name" value="Classic Zinc Finger"/>
    <property type="match status" value="4"/>
</dbReference>
<feature type="domain" description="C2H2-type" evidence="5">
    <location>
        <begin position="54"/>
        <end position="81"/>
    </location>
</feature>
<dbReference type="PANTHER" id="PTHR23235">
    <property type="entry name" value="KRUEPPEL-LIKE TRANSCRIPTION FACTOR"/>
    <property type="match status" value="1"/>
</dbReference>
<protein>
    <submittedName>
        <fullName evidence="6">ZN678-like protein</fullName>
    </submittedName>
</protein>
<evidence type="ECO:0000313" key="7">
    <source>
        <dbReference type="Proteomes" id="UP001164746"/>
    </source>
</evidence>
<feature type="non-terminal residue" evidence="6">
    <location>
        <position position="105"/>
    </location>
</feature>
<keyword evidence="3" id="KW-0862">Zinc</keyword>
<evidence type="ECO:0000259" key="5">
    <source>
        <dbReference type="PROSITE" id="PS50157"/>
    </source>
</evidence>
<proteinExistence type="predicted"/>
<evidence type="ECO:0000313" key="6">
    <source>
        <dbReference type="EMBL" id="WAR30426.1"/>
    </source>
</evidence>
<dbReference type="EMBL" id="CP111028">
    <property type="protein sequence ID" value="WAR30426.1"/>
    <property type="molecule type" value="Genomic_DNA"/>
</dbReference>
<reference evidence="6" key="1">
    <citation type="submission" date="2022-11" db="EMBL/GenBank/DDBJ databases">
        <title>Centuries of genome instability and evolution in soft-shell clam transmissible cancer (bioRxiv).</title>
        <authorList>
            <person name="Hart S.F.M."/>
            <person name="Yonemitsu M.A."/>
            <person name="Giersch R.M."/>
            <person name="Beal B.F."/>
            <person name="Arriagada G."/>
            <person name="Davis B.W."/>
            <person name="Ostrander E.A."/>
            <person name="Goff S.P."/>
            <person name="Metzger M.J."/>
        </authorList>
    </citation>
    <scope>NUCLEOTIDE SEQUENCE</scope>
    <source>
        <strain evidence="6">MELC-2E11</strain>
        <tissue evidence="6">Siphon/mantle</tissue>
    </source>
</reference>
<organism evidence="6 7">
    <name type="scientific">Mya arenaria</name>
    <name type="common">Soft-shell clam</name>
    <dbReference type="NCBI Taxonomy" id="6604"/>
    <lineage>
        <taxon>Eukaryota</taxon>
        <taxon>Metazoa</taxon>
        <taxon>Spiralia</taxon>
        <taxon>Lophotrochozoa</taxon>
        <taxon>Mollusca</taxon>
        <taxon>Bivalvia</taxon>
        <taxon>Autobranchia</taxon>
        <taxon>Heteroconchia</taxon>
        <taxon>Euheterodonta</taxon>
        <taxon>Imparidentia</taxon>
        <taxon>Neoheterodontei</taxon>
        <taxon>Myida</taxon>
        <taxon>Myoidea</taxon>
        <taxon>Myidae</taxon>
        <taxon>Mya</taxon>
    </lineage>
</organism>
<accession>A0ABY7GBF3</accession>
<evidence type="ECO:0000256" key="3">
    <source>
        <dbReference type="ARBA" id="ARBA00022833"/>
    </source>
</evidence>
<dbReference type="PROSITE" id="PS50157">
    <property type="entry name" value="ZINC_FINGER_C2H2_2"/>
    <property type="match status" value="3"/>
</dbReference>
<feature type="domain" description="C2H2-type" evidence="5">
    <location>
        <begin position="3"/>
        <end position="30"/>
    </location>
</feature>
<dbReference type="InterPro" id="IPR013087">
    <property type="entry name" value="Znf_C2H2_type"/>
</dbReference>
<keyword evidence="2 4" id="KW-0863">Zinc-finger</keyword>
<name>A0ABY7GBF3_MYAAR</name>
<evidence type="ECO:0000256" key="2">
    <source>
        <dbReference type="ARBA" id="ARBA00022771"/>
    </source>
</evidence>
<dbReference type="InterPro" id="IPR036236">
    <property type="entry name" value="Znf_C2H2_sf"/>
</dbReference>
<dbReference type="SUPFAM" id="SSF57667">
    <property type="entry name" value="beta-beta-alpha zinc fingers"/>
    <property type="match status" value="2"/>
</dbReference>
<feature type="domain" description="C2H2-type" evidence="5">
    <location>
        <begin position="82"/>
        <end position="105"/>
    </location>
</feature>
<dbReference type="Proteomes" id="UP001164746">
    <property type="component" value="Chromosome 17"/>
</dbReference>
<gene>
    <name evidence="6" type="ORF">MAR_032968</name>
</gene>
<evidence type="ECO:0000256" key="4">
    <source>
        <dbReference type="PROSITE-ProRule" id="PRU00042"/>
    </source>
</evidence>
<dbReference type="Pfam" id="PF00096">
    <property type="entry name" value="zf-C2H2"/>
    <property type="match status" value="1"/>
</dbReference>
<dbReference type="PANTHER" id="PTHR23235:SF120">
    <property type="entry name" value="KRUPPEL-LIKE FACTOR 15"/>
    <property type="match status" value="1"/>
</dbReference>
<keyword evidence="7" id="KW-1185">Reference proteome</keyword>
<evidence type="ECO:0000256" key="1">
    <source>
        <dbReference type="ARBA" id="ARBA00022723"/>
    </source>
</evidence>